<feature type="domain" description="PepSY" evidence="2">
    <location>
        <begin position="50"/>
        <end position="105"/>
    </location>
</feature>
<organism evidence="3 4">
    <name type="scientific">Pseudonocardia oroxyli</name>
    <dbReference type="NCBI Taxonomy" id="366584"/>
    <lineage>
        <taxon>Bacteria</taxon>
        <taxon>Bacillati</taxon>
        <taxon>Actinomycetota</taxon>
        <taxon>Actinomycetes</taxon>
        <taxon>Pseudonocardiales</taxon>
        <taxon>Pseudonocardiaceae</taxon>
        <taxon>Pseudonocardia</taxon>
    </lineage>
</organism>
<feature type="signal peptide" evidence="1">
    <location>
        <begin position="1"/>
        <end position="26"/>
    </location>
</feature>
<keyword evidence="1" id="KW-0732">Signal</keyword>
<reference evidence="3 4" key="1">
    <citation type="submission" date="2016-10" db="EMBL/GenBank/DDBJ databases">
        <authorList>
            <person name="de Groot N.N."/>
        </authorList>
    </citation>
    <scope>NUCLEOTIDE SEQUENCE [LARGE SCALE GENOMIC DNA]</scope>
    <source>
        <strain evidence="3 4">CGMCC 4.3143</strain>
    </source>
</reference>
<sequence>MPKTRMIVLVGATAALLLTGTGVALAANGADDQLVPAAAARPVSATTALIDRAQAERIALDHVGGGRITDDSELEWEHGALVWEVEVDDVRDLDVDATTGVVTRDRYDD</sequence>
<evidence type="ECO:0000313" key="3">
    <source>
        <dbReference type="EMBL" id="SDE79132.1"/>
    </source>
</evidence>
<gene>
    <name evidence="3" type="ORF">SAMN05216377_10295</name>
</gene>
<feature type="chain" id="PRO_5011763974" evidence="1">
    <location>
        <begin position="27"/>
        <end position="109"/>
    </location>
</feature>
<protein>
    <submittedName>
        <fullName evidence="3">Peptidase propeptide and YPEB domain-containing protein</fullName>
    </submittedName>
</protein>
<name>A0A1G7FTL8_PSEOR</name>
<evidence type="ECO:0000256" key="1">
    <source>
        <dbReference type="SAM" id="SignalP"/>
    </source>
</evidence>
<proteinExistence type="predicted"/>
<dbReference type="Pfam" id="PF03413">
    <property type="entry name" value="PepSY"/>
    <property type="match status" value="1"/>
</dbReference>
<dbReference type="RefSeq" id="WP_093076393.1">
    <property type="nucleotide sequence ID" value="NZ_FNBE01000002.1"/>
</dbReference>
<dbReference type="EMBL" id="FNBE01000002">
    <property type="protein sequence ID" value="SDE79132.1"/>
    <property type="molecule type" value="Genomic_DNA"/>
</dbReference>
<dbReference type="Gene3D" id="3.10.450.40">
    <property type="match status" value="1"/>
</dbReference>
<dbReference type="InterPro" id="IPR025711">
    <property type="entry name" value="PepSY"/>
</dbReference>
<accession>A0A1G7FTL8</accession>
<dbReference type="STRING" id="366584.SAMN05216377_10295"/>
<dbReference type="Proteomes" id="UP000198967">
    <property type="component" value="Unassembled WGS sequence"/>
</dbReference>
<keyword evidence="4" id="KW-1185">Reference proteome</keyword>
<dbReference type="AlphaFoldDB" id="A0A1G7FTL8"/>
<evidence type="ECO:0000259" key="2">
    <source>
        <dbReference type="Pfam" id="PF03413"/>
    </source>
</evidence>
<evidence type="ECO:0000313" key="4">
    <source>
        <dbReference type="Proteomes" id="UP000198967"/>
    </source>
</evidence>